<feature type="chain" id="PRO_5046572726" evidence="1">
    <location>
        <begin position="21"/>
        <end position="187"/>
    </location>
</feature>
<name>A0ABQ0AD23_9GAMM</name>
<dbReference type="InterPro" id="IPR036761">
    <property type="entry name" value="TTHA0802/YceI-like_sf"/>
</dbReference>
<evidence type="ECO:0000313" key="4">
    <source>
        <dbReference type="Proteomes" id="UP001465153"/>
    </source>
</evidence>
<dbReference type="EMBL" id="BAABWN010000013">
    <property type="protein sequence ID" value="GAA6169549.1"/>
    <property type="molecule type" value="Genomic_DNA"/>
</dbReference>
<dbReference type="SUPFAM" id="SSF101874">
    <property type="entry name" value="YceI-like"/>
    <property type="match status" value="1"/>
</dbReference>
<protein>
    <submittedName>
        <fullName evidence="3">YceI family protein</fullName>
    </submittedName>
</protein>
<evidence type="ECO:0000259" key="2">
    <source>
        <dbReference type="SMART" id="SM00867"/>
    </source>
</evidence>
<feature type="domain" description="Lipid/polyisoprenoid-binding YceI-like" evidence="2">
    <location>
        <begin position="22"/>
        <end position="185"/>
    </location>
</feature>
<dbReference type="PANTHER" id="PTHR34406">
    <property type="entry name" value="PROTEIN YCEI"/>
    <property type="match status" value="1"/>
</dbReference>
<evidence type="ECO:0000256" key="1">
    <source>
        <dbReference type="SAM" id="SignalP"/>
    </source>
</evidence>
<dbReference type="Pfam" id="PF04264">
    <property type="entry name" value="YceI"/>
    <property type="match status" value="1"/>
</dbReference>
<gene>
    <name evidence="3" type="ORF">NBRC116591_33600</name>
</gene>
<keyword evidence="1" id="KW-0732">Signal</keyword>
<keyword evidence="4" id="KW-1185">Reference proteome</keyword>
<sequence>MKKLIATAALLAATSVPAFSADYVIDKSHTMVFFSVSHLGFSNSTGQFTDFDGKFSFDEKNPEKSKVEVTIQTDSIDLANNDKWNKHMKSDDFFKVEKYPTAVFKSSSVKKTGEKTMEVAGELTLLGKTKPVTLDVTFNKAGEVRGNQVAGFSATAEFDRTEFGLKTYAPAISETVKLRLEVEGAAK</sequence>
<accession>A0ABQ0AD23</accession>
<evidence type="ECO:0000313" key="3">
    <source>
        <dbReference type="EMBL" id="GAA6169549.1"/>
    </source>
</evidence>
<reference evidence="3 4" key="1">
    <citation type="submission" date="2024-04" db="EMBL/GenBank/DDBJ databases">
        <title>Draft genome sequence of Sessilibacter corallicola NBRC 116591.</title>
        <authorList>
            <person name="Miyakawa T."/>
            <person name="Kusuya Y."/>
            <person name="Miura T."/>
        </authorList>
    </citation>
    <scope>NUCLEOTIDE SEQUENCE [LARGE SCALE GENOMIC DNA]</scope>
    <source>
        <strain evidence="3 4">KU-00831-HH</strain>
    </source>
</reference>
<dbReference type="Proteomes" id="UP001465153">
    <property type="component" value="Unassembled WGS sequence"/>
</dbReference>
<dbReference type="Gene3D" id="2.40.128.110">
    <property type="entry name" value="Lipid/polyisoprenoid-binding, YceI-like"/>
    <property type="match status" value="1"/>
</dbReference>
<proteinExistence type="predicted"/>
<dbReference type="SMART" id="SM00867">
    <property type="entry name" value="YceI"/>
    <property type="match status" value="1"/>
</dbReference>
<feature type="signal peptide" evidence="1">
    <location>
        <begin position="1"/>
        <end position="20"/>
    </location>
</feature>
<comment type="caution">
    <text evidence="3">The sequence shown here is derived from an EMBL/GenBank/DDBJ whole genome shotgun (WGS) entry which is preliminary data.</text>
</comment>
<dbReference type="RefSeq" id="WP_233087004.1">
    <property type="nucleotide sequence ID" value="NZ_BAABWN010000013.1"/>
</dbReference>
<dbReference type="PANTHER" id="PTHR34406:SF1">
    <property type="entry name" value="PROTEIN YCEI"/>
    <property type="match status" value="1"/>
</dbReference>
<dbReference type="InterPro" id="IPR007372">
    <property type="entry name" value="Lipid/polyisoprenoid-bd_YceI"/>
</dbReference>
<organism evidence="3 4">
    <name type="scientific">Sessilibacter corallicola</name>
    <dbReference type="NCBI Taxonomy" id="2904075"/>
    <lineage>
        <taxon>Bacteria</taxon>
        <taxon>Pseudomonadati</taxon>
        <taxon>Pseudomonadota</taxon>
        <taxon>Gammaproteobacteria</taxon>
        <taxon>Cellvibrionales</taxon>
        <taxon>Cellvibrionaceae</taxon>
        <taxon>Sessilibacter</taxon>
    </lineage>
</organism>